<proteinExistence type="predicted"/>
<dbReference type="PANTHER" id="PTHR47977">
    <property type="entry name" value="RAS-RELATED PROTEIN RAB"/>
    <property type="match status" value="1"/>
</dbReference>
<dbReference type="PRINTS" id="PR00449">
    <property type="entry name" value="RASTRNSFRMNG"/>
</dbReference>
<dbReference type="SUPFAM" id="SSF52540">
    <property type="entry name" value="P-loop containing nucleoside triphosphate hydrolases"/>
    <property type="match status" value="1"/>
</dbReference>
<feature type="region of interest" description="Disordered" evidence="3">
    <location>
        <begin position="178"/>
        <end position="206"/>
    </location>
</feature>
<dbReference type="InterPro" id="IPR027417">
    <property type="entry name" value="P-loop_NTPase"/>
</dbReference>
<evidence type="ECO:0000256" key="3">
    <source>
        <dbReference type="SAM" id="MobiDB-lite"/>
    </source>
</evidence>
<dbReference type="CDD" id="cd01861">
    <property type="entry name" value="Rab6"/>
    <property type="match status" value="1"/>
</dbReference>
<dbReference type="PROSITE" id="PS51419">
    <property type="entry name" value="RAB"/>
    <property type="match status" value="1"/>
</dbReference>
<dbReference type="SMART" id="SM00176">
    <property type="entry name" value="RAN"/>
    <property type="match status" value="1"/>
</dbReference>
<dbReference type="InterPro" id="IPR001806">
    <property type="entry name" value="Small_GTPase"/>
</dbReference>
<dbReference type="PROSITE" id="PS51421">
    <property type="entry name" value="RAS"/>
    <property type="match status" value="1"/>
</dbReference>
<gene>
    <name evidence="4" type="ORF">M9Y10_004269</name>
</gene>
<dbReference type="NCBIfam" id="TIGR00231">
    <property type="entry name" value="small_GTP"/>
    <property type="match status" value="1"/>
</dbReference>
<keyword evidence="1" id="KW-0547">Nucleotide-binding</keyword>
<evidence type="ECO:0000256" key="2">
    <source>
        <dbReference type="ARBA" id="ARBA00023134"/>
    </source>
</evidence>
<accession>A0ABR2JRK1</accession>
<dbReference type="PROSITE" id="PS51420">
    <property type="entry name" value="RHO"/>
    <property type="match status" value="1"/>
</dbReference>
<comment type="caution">
    <text evidence="4">The sequence shown here is derived from an EMBL/GenBank/DDBJ whole genome shotgun (WGS) entry which is preliminary data.</text>
</comment>
<evidence type="ECO:0000313" key="4">
    <source>
        <dbReference type="EMBL" id="KAK8881527.1"/>
    </source>
</evidence>
<reference evidence="4 5" key="1">
    <citation type="submission" date="2024-04" db="EMBL/GenBank/DDBJ databases">
        <title>Tritrichomonas musculus Genome.</title>
        <authorList>
            <person name="Alves-Ferreira E."/>
            <person name="Grigg M."/>
            <person name="Lorenzi H."/>
            <person name="Galac M."/>
        </authorList>
    </citation>
    <scope>NUCLEOTIDE SEQUENCE [LARGE SCALE GENOMIC DNA]</scope>
    <source>
        <strain evidence="4 5">EAF2021</strain>
    </source>
</reference>
<organism evidence="4 5">
    <name type="scientific">Tritrichomonas musculus</name>
    <dbReference type="NCBI Taxonomy" id="1915356"/>
    <lineage>
        <taxon>Eukaryota</taxon>
        <taxon>Metamonada</taxon>
        <taxon>Parabasalia</taxon>
        <taxon>Tritrichomonadida</taxon>
        <taxon>Tritrichomonadidae</taxon>
        <taxon>Tritrichomonas</taxon>
    </lineage>
</organism>
<name>A0ABR2JRK1_9EUKA</name>
<dbReference type="SMART" id="SM00175">
    <property type="entry name" value="RAB"/>
    <property type="match status" value="1"/>
</dbReference>
<dbReference type="SMART" id="SM00173">
    <property type="entry name" value="RAS"/>
    <property type="match status" value="1"/>
</dbReference>
<dbReference type="Pfam" id="PF00071">
    <property type="entry name" value="Ras"/>
    <property type="match status" value="1"/>
</dbReference>
<evidence type="ECO:0000256" key="1">
    <source>
        <dbReference type="ARBA" id="ARBA00022741"/>
    </source>
</evidence>
<dbReference type="InterPro" id="IPR050227">
    <property type="entry name" value="Rab"/>
</dbReference>
<dbReference type="EMBL" id="JAPFFF010000010">
    <property type="protein sequence ID" value="KAK8881527.1"/>
    <property type="molecule type" value="Genomic_DNA"/>
</dbReference>
<dbReference type="Gene3D" id="3.40.50.300">
    <property type="entry name" value="P-loop containing nucleotide triphosphate hydrolases"/>
    <property type="match status" value="1"/>
</dbReference>
<evidence type="ECO:0000313" key="5">
    <source>
        <dbReference type="Proteomes" id="UP001470230"/>
    </source>
</evidence>
<keyword evidence="5" id="KW-1185">Reference proteome</keyword>
<protein>
    <submittedName>
        <fullName evidence="4">Uncharacterized protein</fullName>
    </submittedName>
</protein>
<keyword evidence="2" id="KW-0342">GTP-binding</keyword>
<feature type="compositionally biased region" description="Polar residues" evidence="3">
    <location>
        <begin position="197"/>
        <end position="206"/>
    </location>
</feature>
<sequence>MNDSRHQVIFLGDTAVGKTSIISQYIYNTSNPDHQPTIGVDFFAKNIDIPDSNPPRTVRMQIWDTAGQERFHAIIPSYIRSSTVVVLVFDITSLASFNSLSKWHQTVIDIADPKVSFIVVGNKVDLEDNREVTTEKAESYSSTIKAKYIETSARTPINIEDLFLLIAKCPILNDRLKEPELPNQNKNMNRSEPEKITISSEDSALNGNKSNNSGICGC</sequence>
<dbReference type="InterPro" id="IPR005225">
    <property type="entry name" value="Small_GTP-bd"/>
</dbReference>
<dbReference type="Proteomes" id="UP001470230">
    <property type="component" value="Unassembled WGS sequence"/>
</dbReference>
<dbReference type="SMART" id="SM00174">
    <property type="entry name" value="RHO"/>
    <property type="match status" value="1"/>
</dbReference>